<comment type="caution">
    <text evidence="2">The sequence shown here is derived from an EMBL/GenBank/DDBJ whole genome shotgun (WGS) entry which is preliminary data.</text>
</comment>
<keyword evidence="3" id="KW-1185">Reference proteome</keyword>
<keyword evidence="1" id="KW-0472">Membrane</keyword>
<evidence type="ECO:0000313" key="3">
    <source>
        <dbReference type="Proteomes" id="UP001597361"/>
    </source>
</evidence>
<evidence type="ECO:0000313" key="2">
    <source>
        <dbReference type="EMBL" id="MFD2036692.1"/>
    </source>
</evidence>
<dbReference type="RefSeq" id="WP_376887969.1">
    <property type="nucleotide sequence ID" value="NZ_JBHUHR010000045.1"/>
</dbReference>
<proteinExistence type="predicted"/>
<keyword evidence="1" id="KW-1133">Transmembrane helix</keyword>
<sequence>MDVKNFIIAVFSGVVGTIAMTIVMYIYSKIVHQNTKVVHVLGTMLTGGQDSQIDDKKIFWAGCVGHTGVGVLFSFAYFLLWNWGIFRINFEDSVWVGILSGLVAIVIWRTYFNLHRSPPAVSLNHYSIALFLAHIVFGIVTVNLFFIIVKNPNLWYELQDSTKLSFIQYKAIPQYAWVKFIFWSIV</sequence>
<feature type="transmembrane region" description="Helical" evidence="1">
    <location>
        <begin position="126"/>
        <end position="149"/>
    </location>
</feature>
<dbReference type="EMBL" id="JBHUHR010000045">
    <property type="protein sequence ID" value="MFD2036692.1"/>
    <property type="molecule type" value="Genomic_DNA"/>
</dbReference>
<feature type="transmembrane region" description="Helical" evidence="1">
    <location>
        <begin position="6"/>
        <end position="27"/>
    </location>
</feature>
<gene>
    <name evidence="2" type="ORF">ACFSKL_17945</name>
</gene>
<organism evidence="2 3">
    <name type="scientific">Belliella marina</name>
    <dbReference type="NCBI Taxonomy" id="1644146"/>
    <lineage>
        <taxon>Bacteria</taxon>
        <taxon>Pseudomonadati</taxon>
        <taxon>Bacteroidota</taxon>
        <taxon>Cytophagia</taxon>
        <taxon>Cytophagales</taxon>
        <taxon>Cyclobacteriaceae</taxon>
        <taxon>Belliella</taxon>
    </lineage>
</organism>
<protein>
    <submittedName>
        <fullName evidence="2">Uncharacterized protein</fullName>
    </submittedName>
</protein>
<dbReference type="Proteomes" id="UP001597361">
    <property type="component" value="Unassembled WGS sequence"/>
</dbReference>
<evidence type="ECO:0000256" key="1">
    <source>
        <dbReference type="SAM" id="Phobius"/>
    </source>
</evidence>
<accession>A0ABW4VPH9</accession>
<name>A0ABW4VPH9_9BACT</name>
<keyword evidence="1" id="KW-0812">Transmembrane</keyword>
<feature type="transmembrane region" description="Helical" evidence="1">
    <location>
        <begin position="93"/>
        <end position="114"/>
    </location>
</feature>
<feature type="transmembrane region" description="Helical" evidence="1">
    <location>
        <begin position="58"/>
        <end position="81"/>
    </location>
</feature>
<reference evidence="3" key="1">
    <citation type="journal article" date="2019" name="Int. J. Syst. Evol. Microbiol.">
        <title>The Global Catalogue of Microorganisms (GCM) 10K type strain sequencing project: providing services to taxonomists for standard genome sequencing and annotation.</title>
        <authorList>
            <consortium name="The Broad Institute Genomics Platform"/>
            <consortium name="The Broad Institute Genome Sequencing Center for Infectious Disease"/>
            <person name="Wu L."/>
            <person name="Ma J."/>
        </authorList>
    </citation>
    <scope>NUCLEOTIDE SEQUENCE [LARGE SCALE GENOMIC DNA]</scope>
    <source>
        <strain evidence="3">CGMCC 1.15180</strain>
    </source>
</reference>